<dbReference type="Proteomes" id="UP000675881">
    <property type="component" value="Chromosome 11"/>
</dbReference>
<proteinExistence type="predicted"/>
<feature type="compositionally biased region" description="Low complexity" evidence="1">
    <location>
        <begin position="399"/>
        <end position="408"/>
    </location>
</feature>
<dbReference type="PANTHER" id="PTHR23099:SF0">
    <property type="entry name" value="GERM CELL NUCLEAR ACIDIC PROTEIN"/>
    <property type="match status" value="1"/>
</dbReference>
<feature type="compositionally biased region" description="Polar residues" evidence="1">
    <location>
        <begin position="338"/>
        <end position="350"/>
    </location>
</feature>
<sequence length="934" mass="106152">MELRILYHLTITKIIKNYDTQLVKWQKQGLKWSQQQRLGLSYDLGLAMVDGIQEMELGVMSWSNKLSLRQGRKNRLDRSAILSSNFSRRSVASTAPPSESINLGKLESTKVEEESDDVSPENRSLYYTAIASDSTSEEDEGSIGDVLFSAKKKFTKHKSGTPPTLLASDSEDEFIPKKDVPVTPRTPVRKVEDWLISTSPIPSSPATPARIILSSSSSREQSEDEVEDRDYIKDLDFEDSEATSKNCVDILNPIFSNMSLGDMTSKAGYSLMETIREEEEEDDEEAGLDNEIKEIERSLEIEILNIKAKRLSRGVQVELSSSCSSNTSSSSDLGKFNDNASKRPSNSVSVQAELDDSSEEEDIFRKVRGARPVFSEDEDKSNEEDGGETSYRRTKKALDYSSSNSSSSEDSDKAFKDFLSSVKKKYAFQSPTDEEKIQKPIEPLHSSLSEEEDKENTQPKPKPPLSSKKKKLISPYVTTKIPEIINISSDEESPIPSTSCKPGVRDITILSVFNEDKNSKYVSFLTSLSPDMDDRRRHPDAVKYVNRFESHKKELTSLLYKLFNVEAFEGKLPHDMEIEWNSRLRKTAGICTQRRKYVGSKTIDRSSKIGLSSKVLDSGDRLRDTLIHEMCHAAAWVLSGYRDGHGPVWKSWAAKAMHRFPELPIIDRCHNYQIRTKYTYKCEKCGYSIGRHSKSLDTDKSVLWILGIVRLTKNQKFLFIGDSNMRAIYKDFIWLFKERSSRLIPESYLRAQLEKSFLGDNLIEASARAAERDYKEIRDLYLESNDTRCTFCFVTRCYSLSLEERLKFWEIILMSFKVKGALILPELNSIGESLRFSIVEANNYVAKVAANYGYDVLDLHGSMISQMNHQCSDGIHWHPDSVRMMVNMLLTHYSLSRDCKLPGRIDPDKLYNWSSEGGHKRHCEKGRTSIDSPS</sequence>
<feature type="region of interest" description="Disordered" evidence="1">
    <location>
        <begin position="915"/>
        <end position="934"/>
    </location>
</feature>
<evidence type="ECO:0000256" key="1">
    <source>
        <dbReference type="SAM" id="MobiDB-lite"/>
    </source>
</evidence>
<protein>
    <submittedName>
        <fullName evidence="2">Acidic repeat-containing protein</fullName>
    </submittedName>
</protein>
<dbReference type="OrthoDB" id="20772at2759"/>
<organism evidence="2 3">
    <name type="scientific">Lepeophtheirus salmonis</name>
    <name type="common">Salmon louse</name>
    <name type="synonym">Caligus salmonis</name>
    <dbReference type="NCBI Taxonomy" id="72036"/>
    <lineage>
        <taxon>Eukaryota</taxon>
        <taxon>Metazoa</taxon>
        <taxon>Ecdysozoa</taxon>
        <taxon>Arthropoda</taxon>
        <taxon>Crustacea</taxon>
        <taxon>Multicrustacea</taxon>
        <taxon>Hexanauplia</taxon>
        <taxon>Copepoda</taxon>
        <taxon>Siphonostomatoida</taxon>
        <taxon>Caligidae</taxon>
        <taxon>Lepeophtheirus</taxon>
    </lineage>
</organism>
<dbReference type="SMART" id="SM00731">
    <property type="entry name" value="SprT"/>
    <property type="match status" value="1"/>
</dbReference>
<dbReference type="PANTHER" id="PTHR23099">
    <property type="entry name" value="TRANSCRIPTIONAL REGULATOR"/>
    <property type="match status" value="1"/>
</dbReference>
<evidence type="ECO:0000313" key="3">
    <source>
        <dbReference type="Proteomes" id="UP000675881"/>
    </source>
</evidence>
<name>A0A7R8CF51_LEPSM</name>
<keyword evidence="3" id="KW-1185">Reference proteome</keyword>
<feature type="compositionally biased region" description="Acidic residues" evidence="1">
    <location>
        <begin position="353"/>
        <end position="362"/>
    </location>
</feature>
<gene>
    <name evidence="2" type="ORF">LSAA_2876</name>
</gene>
<accession>A0A7R8CF51</accession>
<dbReference type="GO" id="GO:0005634">
    <property type="term" value="C:nucleus"/>
    <property type="evidence" value="ECO:0007669"/>
    <property type="project" value="TreeGrafter"/>
</dbReference>
<feature type="compositionally biased region" description="Low complexity" evidence="1">
    <location>
        <begin position="321"/>
        <end position="331"/>
    </location>
</feature>
<dbReference type="EMBL" id="HG994590">
    <property type="protein sequence ID" value="CAF2802973.1"/>
    <property type="molecule type" value="Genomic_DNA"/>
</dbReference>
<evidence type="ECO:0000313" key="2">
    <source>
        <dbReference type="EMBL" id="CAF2802973.1"/>
    </source>
</evidence>
<dbReference type="GO" id="GO:0006974">
    <property type="term" value="P:DNA damage response"/>
    <property type="evidence" value="ECO:0007669"/>
    <property type="project" value="UniProtKB-ARBA"/>
</dbReference>
<feature type="compositionally biased region" description="Acidic residues" evidence="1">
    <location>
        <begin position="375"/>
        <end position="387"/>
    </location>
</feature>
<dbReference type="InterPro" id="IPR006640">
    <property type="entry name" value="SprT-like_domain"/>
</dbReference>
<dbReference type="Pfam" id="PF10263">
    <property type="entry name" value="SprT-like"/>
    <property type="match status" value="1"/>
</dbReference>
<feature type="region of interest" description="Disordered" evidence="1">
    <location>
        <begin position="321"/>
        <end position="412"/>
    </location>
</feature>
<dbReference type="AlphaFoldDB" id="A0A7R8CF51"/>
<feature type="region of interest" description="Disordered" evidence="1">
    <location>
        <begin position="429"/>
        <end position="471"/>
    </location>
</feature>
<reference evidence="2" key="1">
    <citation type="submission" date="2021-02" db="EMBL/GenBank/DDBJ databases">
        <authorList>
            <person name="Bekaert M."/>
        </authorList>
    </citation>
    <scope>NUCLEOTIDE SEQUENCE</scope>
    <source>
        <strain evidence="2">IoA-00</strain>
    </source>
</reference>